<keyword evidence="2" id="KW-1185">Reference proteome</keyword>
<proteinExistence type="predicted"/>
<protein>
    <submittedName>
        <fullName evidence="1">Uncharacterized protein</fullName>
    </submittedName>
</protein>
<dbReference type="AlphaFoldDB" id="A0A916FAP0"/>
<dbReference type="EMBL" id="CAJNBL010000027">
    <property type="protein sequence ID" value="CAE6723208.1"/>
    <property type="molecule type" value="Genomic_DNA"/>
</dbReference>
<dbReference type="Proteomes" id="UP000675882">
    <property type="component" value="Unassembled WGS sequence"/>
</dbReference>
<evidence type="ECO:0000313" key="1">
    <source>
        <dbReference type="EMBL" id="CAE6723208.1"/>
    </source>
</evidence>
<evidence type="ECO:0000313" key="2">
    <source>
        <dbReference type="Proteomes" id="UP000675882"/>
    </source>
</evidence>
<accession>A0A916FAP0</accession>
<name>A0A916FAP0_9PROT</name>
<dbReference type="RefSeq" id="WP_213036212.1">
    <property type="nucleotide sequence ID" value="NZ_CAJNBL010000027.1"/>
</dbReference>
<gene>
    <name evidence="1" type="ORF">NTGZN8_330004</name>
</gene>
<sequence length="292" mass="33540">MELANFLEHHEKESMPEWLEAIELDDEVSNAVRVQNFFSSKLVFYPGSGSDGQPVQLFGSNHACHCFVYADYGLSQERLETEITNHGFEGYSTFKRIHLKKCEILSHWQPHLEADEFKKAQEKSKDWVDISLYAFLEILQRDTSLDDTHGAKRLAILFLGADGIACYDALFCQQHSMPLFGLVLQDHGLGGNYDRFGKDGLMERVARRTNRFPQYLLVANNTHAWQGYMKVPDLNFSVPIGAMHHHNRYLFKHLNDVDLKSSPKKSTYAYFTETEQSSRSDVEGFFTLDLQA</sequence>
<reference evidence="1" key="1">
    <citation type="submission" date="2021-02" db="EMBL/GenBank/DDBJ databases">
        <authorList>
            <person name="Han P."/>
        </authorList>
    </citation>
    <scope>NUCLEOTIDE SEQUENCE</scope>
    <source>
        <strain evidence="1">Candidatus Nitrotoga sp. ZN8</strain>
    </source>
</reference>
<comment type="caution">
    <text evidence="1">The sequence shown here is derived from an EMBL/GenBank/DDBJ whole genome shotgun (WGS) entry which is preliminary data.</text>
</comment>
<organism evidence="1 2">
    <name type="scientific">Candidatus Nitrotoga fabula</name>
    <dbReference type="NCBI Taxonomy" id="2182327"/>
    <lineage>
        <taxon>Bacteria</taxon>
        <taxon>Pseudomonadati</taxon>
        <taxon>Pseudomonadota</taxon>
        <taxon>Betaproteobacteria</taxon>
        <taxon>Nitrosomonadales</taxon>
        <taxon>Gallionellaceae</taxon>
        <taxon>Candidatus Nitrotoga</taxon>
    </lineage>
</organism>